<comment type="caution">
    <text evidence="7">The sequence shown here is derived from an EMBL/GenBank/DDBJ whole genome shotgun (WGS) entry which is preliminary data.</text>
</comment>
<feature type="transmembrane region" description="Helical" evidence="6">
    <location>
        <begin position="204"/>
        <end position="224"/>
    </location>
</feature>
<dbReference type="AlphaFoldDB" id="A0A0X7K785"/>
<dbReference type="Proteomes" id="UP000067111">
    <property type="component" value="Unassembled WGS sequence"/>
</dbReference>
<comment type="subcellular location">
    <subcellularLocation>
        <location evidence="1">Membrane</location>
        <topology evidence="1">Multi-pass membrane protein</topology>
    </subcellularLocation>
</comment>
<dbReference type="OrthoDB" id="261587at2"/>
<keyword evidence="4 6" id="KW-0472">Membrane</keyword>
<evidence type="ECO:0000256" key="1">
    <source>
        <dbReference type="ARBA" id="ARBA00004141"/>
    </source>
</evidence>
<dbReference type="PANTHER" id="PTHR30520">
    <property type="entry name" value="FORMATE TRANSPORTER-RELATED"/>
    <property type="match status" value="1"/>
</dbReference>
<evidence type="ECO:0000313" key="8">
    <source>
        <dbReference type="Proteomes" id="UP000067111"/>
    </source>
</evidence>
<feature type="compositionally biased region" description="Basic and acidic residues" evidence="5">
    <location>
        <begin position="281"/>
        <end position="295"/>
    </location>
</feature>
<feature type="transmembrane region" description="Helical" evidence="6">
    <location>
        <begin position="178"/>
        <end position="197"/>
    </location>
</feature>
<name>A0A0X7K785_9PSED</name>
<accession>A0A0X7K785</accession>
<evidence type="ECO:0000256" key="4">
    <source>
        <dbReference type="ARBA" id="ARBA00023136"/>
    </source>
</evidence>
<gene>
    <name evidence="7" type="ORF">AWV77_06255</name>
</gene>
<protein>
    <recommendedName>
        <fullName evidence="9">Formate/nitrite transporter FocA, FNT family</fullName>
    </recommendedName>
</protein>
<feature type="transmembrane region" description="Helical" evidence="6">
    <location>
        <begin position="127"/>
        <end position="150"/>
    </location>
</feature>
<evidence type="ECO:0000256" key="6">
    <source>
        <dbReference type="SAM" id="Phobius"/>
    </source>
</evidence>
<dbReference type="EMBL" id="LRMR01000006">
    <property type="protein sequence ID" value="KWU51631.1"/>
    <property type="molecule type" value="Genomic_DNA"/>
</dbReference>
<evidence type="ECO:0000256" key="5">
    <source>
        <dbReference type="SAM" id="MobiDB-lite"/>
    </source>
</evidence>
<evidence type="ECO:0000313" key="7">
    <source>
        <dbReference type="EMBL" id="KWU51631.1"/>
    </source>
</evidence>
<keyword evidence="3 6" id="KW-1133">Transmembrane helix</keyword>
<evidence type="ECO:0000256" key="3">
    <source>
        <dbReference type="ARBA" id="ARBA00022989"/>
    </source>
</evidence>
<feature type="region of interest" description="Disordered" evidence="5">
    <location>
        <begin position="1"/>
        <end position="25"/>
    </location>
</feature>
<sequence>MATPEDGKTPNLSQEEQQDVDKNQPPRAAVLHEIIRTQGDQELERNVAALWWSALAAGLTMGLSLMAMGLLNSRLPEGEAFKVIASFGYCAGFLAVILARQQLFTENTLTAVLPVMSKPTLNNAGRLLRLWSVVLVGNLCGTLLVAYVMLHLPIFDSKTDLAFLEIGRKIMENDAGQMFAKGIVSGWMIATMVWMIPSMESAKIWIIVLITYLMALGDFTHIVVGSAEVSYLVFAGELSWHDFWLVFAGPTLAGNIIGGSFIFALISHAQIRSEGSLPRKQAADPRHPQPINKDQ</sequence>
<dbReference type="Gene3D" id="1.20.1080.10">
    <property type="entry name" value="Glycerol uptake facilitator protein"/>
    <property type="match status" value="1"/>
</dbReference>
<evidence type="ECO:0000256" key="2">
    <source>
        <dbReference type="ARBA" id="ARBA00022692"/>
    </source>
</evidence>
<dbReference type="GO" id="GO:0015499">
    <property type="term" value="F:formate transmembrane transporter activity"/>
    <property type="evidence" value="ECO:0007669"/>
    <property type="project" value="TreeGrafter"/>
</dbReference>
<dbReference type="PANTHER" id="PTHR30520:SF2">
    <property type="entry name" value="INNER MEMBRANE PROTEIN YFDC"/>
    <property type="match status" value="1"/>
</dbReference>
<dbReference type="RefSeq" id="WP_060753417.1">
    <property type="nucleotide sequence ID" value="NZ_JBKORM010000012.1"/>
</dbReference>
<dbReference type="InterPro" id="IPR000292">
    <property type="entry name" value="For/NO2_transpt"/>
</dbReference>
<reference evidence="8" key="1">
    <citation type="submission" date="2016-01" db="EMBL/GenBank/DDBJ databases">
        <authorList>
            <person name="Gamez R.M."/>
            <person name="Rodriguez F."/>
            <person name="Bernal J.F."/>
            <person name="Agarwala R."/>
            <person name="Landsman D."/>
            <person name="Marino-Ramirez L."/>
        </authorList>
    </citation>
    <scope>NUCLEOTIDE SEQUENCE [LARGE SCALE GENOMIC DNA]</scope>
    <source>
        <strain evidence="8">Ps006</strain>
    </source>
</reference>
<feature type="transmembrane region" description="Helical" evidence="6">
    <location>
        <begin position="80"/>
        <end position="99"/>
    </location>
</feature>
<keyword evidence="2 6" id="KW-0812">Transmembrane</keyword>
<proteinExistence type="predicted"/>
<dbReference type="GO" id="GO:0005886">
    <property type="term" value="C:plasma membrane"/>
    <property type="evidence" value="ECO:0007669"/>
    <property type="project" value="TreeGrafter"/>
</dbReference>
<organism evidence="7 8">
    <name type="scientific">Pseudomonas palleroniana</name>
    <dbReference type="NCBI Taxonomy" id="191390"/>
    <lineage>
        <taxon>Bacteria</taxon>
        <taxon>Pseudomonadati</taxon>
        <taxon>Pseudomonadota</taxon>
        <taxon>Gammaproteobacteria</taxon>
        <taxon>Pseudomonadales</taxon>
        <taxon>Pseudomonadaceae</taxon>
        <taxon>Pseudomonas</taxon>
    </lineage>
</organism>
<feature type="region of interest" description="Disordered" evidence="5">
    <location>
        <begin position="276"/>
        <end position="295"/>
    </location>
</feature>
<dbReference type="InterPro" id="IPR023271">
    <property type="entry name" value="Aquaporin-like"/>
</dbReference>
<dbReference type="Pfam" id="PF01226">
    <property type="entry name" value="Form_Nir_trans"/>
    <property type="match status" value="1"/>
</dbReference>
<feature type="transmembrane region" description="Helical" evidence="6">
    <location>
        <begin position="49"/>
        <end position="68"/>
    </location>
</feature>
<feature type="transmembrane region" description="Helical" evidence="6">
    <location>
        <begin position="244"/>
        <end position="266"/>
    </location>
</feature>
<evidence type="ECO:0008006" key="9">
    <source>
        <dbReference type="Google" id="ProtNLM"/>
    </source>
</evidence>